<evidence type="ECO:0000256" key="2">
    <source>
        <dbReference type="ARBA" id="ARBA00022540"/>
    </source>
</evidence>
<dbReference type="Gene3D" id="2.40.50.140">
    <property type="entry name" value="Nucleic acid-binding proteins"/>
    <property type="match status" value="1"/>
</dbReference>
<dbReference type="SUPFAM" id="SSF50249">
    <property type="entry name" value="Nucleic acid-binding proteins"/>
    <property type="match status" value="1"/>
</dbReference>
<evidence type="ECO:0000313" key="7">
    <source>
        <dbReference type="EMBL" id="OGH84897.1"/>
    </source>
</evidence>
<dbReference type="FunFam" id="2.40.50.140:FF:000002">
    <property type="entry name" value="Translation initiation factor IF-1"/>
    <property type="match status" value="1"/>
</dbReference>
<comment type="subunit">
    <text evidence="4">Component of the 30S ribosomal translation pre-initiation complex which assembles on the 30S ribosome in the order IF-2 and IF-3, IF-1 and N-formylmethionyl-tRNA(fMet); mRNA recruitment can occur at any time during PIC assembly.</text>
</comment>
<evidence type="ECO:0000313" key="8">
    <source>
        <dbReference type="Proteomes" id="UP000178349"/>
    </source>
</evidence>
<gene>
    <name evidence="4" type="primary">infA</name>
    <name evidence="7" type="ORF">A2493_00500</name>
</gene>
<reference evidence="7 8" key="1">
    <citation type="journal article" date="2016" name="Nat. Commun.">
        <title>Thousands of microbial genomes shed light on interconnected biogeochemical processes in an aquifer system.</title>
        <authorList>
            <person name="Anantharaman K."/>
            <person name="Brown C.T."/>
            <person name="Hug L.A."/>
            <person name="Sharon I."/>
            <person name="Castelle C.J."/>
            <person name="Probst A.J."/>
            <person name="Thomas B.C."/>
            <person name="Singh A."/>
            <person name="Wilkins M.J."/>
            <person name="Karaoz U."/>
            <person name="Brodie E.L."/>
            <person name="Williams K.H."/>
            <person name="Hubbard S.S."/>
            <person name="Banfield J.F."/>
        </authorList>
    </citation>
    <scope>NUCLEOTIDE SEQUENCE [LARGE SCALE GENOMIC DNA]</scope>
</reference>
<keyword evidence="4" id="KW-0699">rRNA-binding</keyword>
<keyword evidence="4" id="KW-0694">RNA-binding</keyword>
<dbReference type="GO" id="GO:0043022">
    <property type="term" value="F:ribosome binding"/>
    <property type="evidence" value="ECO:0007669"/>
    <property type="project" value="UniProtKB-UniRule"/>
</dbReference>
<evidence type="ECO:0000256" key="1">
    <source>
        <dbReference type="ARBA" id="ARBA00010939"/>
    </source>
</evidence>
<proteinExistence type="inferred from homology"/>
<evidence type="ECO:0000256" key="4">
    <source>
        <dbReference type="HAMAP-Rule" id="MF_00075"/>
    </source>
</evidence>
<dbReference type="CDD" id="cd04451">
    <property type="entry name" value="S1_IF1"/>
    <property type="match status" value="1"/>
</dbReference>
<dbReference type="InterPro" id="IPR004368">
    <property type="entry name" value="TIF_IF1"/>
</dbReference>
<dbReference type="PANTHER" id="PTHR33370:SF1">
    <property type="entry name" value="TRANSLATION INITIATION FACTOR IF-1, CHLOROPLASTIC"/>
    <property type="match status" value="1"/>
</dbReference>
<dbReference type="Pfam" id="PF01176">
    <property type="entry name" value="eIF-1a"/>
    <property type="match status" value="1"/>
</dbReference>
<dbReference type="InterPro" id="IPR006196">
    <property type="entry name" value="RNA-binding_domain_S1_IF1"/>
</dbReference>
<dbReference type="HAMAP" id="MF_00075">
    <property type="entry name" value="IF_1"/>
    <property type="match status" value="1"/>
</dbReference>
<feature type="domain" description="S1-like" evidence="6">
    <location>
        <begin position="1"/>
        <end position="72"/>
    </location>
</feature>
<dbReference type="NCBIfam" id="TIGR00008">
    <property type="entry name" value="infA"/>
    <property type="match status" value="1"/>
</dbReference>
<keyword evidence="3 4" id="KW-0648">Protein biosynthesis</keyword>
<organism evidence="7 8">
    <name type="scientific">Candidatus Magasanikbacteria bacterium RIFOXYC12_FULL_33_11</name>
    <dbReference type="NCBI Taxonomy" id="1798701"/>
    <lineage>
        <taxon>Bacteria</taxon>
        <taxon>Candidatus Magasanikiibacteriota</taxon>
    </lineage>
</organism>
<dbReference type="InterPro" id="IPR003029">
    <property type="entry name" value="S1_domain"/>
</dbReference>
<protein>
    <recommendedName>
        <fullName evidence="4 5">Translation initiation factor IF-1</fullName>
    </recommendedName>
</protein>
<dbReference type="EMBL" id="MFQW01000058">
    <property type="protein sequence ID" value="OGH84897.1"/>
    <property type="molecule type" value="Genomic_DNA"/>
</dbReference>
<dbReference type="SMART" id="SM00316">
    <property type="entry name" value="S1"/>
    <property type="match status" value="1"/>
</dbReference>
<comment type="function">
    <text evidence="4">One of the essential components for the initiation of protein synthesis. Stabilizes the binding of IF-2 and IF-3 on the 30S subunit to which N-formylmethionyl-tRNA(fMet) subsequently binds. Helps modulate mRNA selection, yielding the 30S pre-initiation complex (PIC). Upon addition of the 50S ribosomal subunit IF-1, IF-2 and IF-3 are released leaving the mature 70S translation initiation complex.</text>
</comment>
<keyword evidence="2 4" id="KW-0396">Initiation factor</keyword>
<comment type="caution">
    <text evidence="7">The sequence shown here is derived from an EMBL/GenBank/DDBJ whole genome shotgun (WGS) entry which is preliminary data.</text>
</comment>
<evidence type="ECO:0000256" key="3">
    <source>
        <dbReference type="ARBA" id="ARBA00022917"/>
    </source>
</evidence>
<evidence type="ECO:0000256" key="5">
    <source>
        <dbReference type="NCBIfam" id="TIGR00008"/>
    </source>
</evidence>
<dbReference type="GO" id="GO:0005829">
    <property type="term" value="C:cytosol"/>
    <property type="evidence" value="ECO:0007669"/>
    <property type="project" value="TreeGrafter"/>
</dbReference>
<dbReference type="AlphaFoldDB" id="A0A1F6NLM2"/>
<comment type="similarity">
    <text evidence="1 4">Belongs to the IF-1 family.</text>
</comment>
<accession>A0A1F6NLM2</accession>
<name>A0A1F6NLM2_9BACT</name>
<sequence>MGTKQDVIEVWGKVIELLPGAKFRVVLENEHEVVCHLAGKLRMHNIRLNVGDEIKVEITPYDLSKGRITYRF</sequence>
<dbReference type="PANTHER" id="PTHR33370">
    <property type="entry name" value="TRANSLATION INITIATION FACTOR IF-1, CHLOROPLASTIC"/>
    <property type="match status" value="1"/>
</dbReference>
<dbReference type="InterPro" id="IPR012340">
    <property type="entry name" value="NA-bd_OB-fold"/>
</dbReference>
<evidence type="ECO:0000259" key="6">
    <source>
        <dbReference type="PROSITE" id="PS50832"/>
    </source>
</evidence>
<keyword evidence="4" id="KW-0963">Cytoplasm</keyword>
<dbReference type="GO" id="GO:0019843">
    <property type="term" value="F:rRNA binding"/>
    <property type="evidence" value="ECO:0007669"/>
    <property type="project" value="UniProtKB-UniRule"/>
</dbReference>
<comment type="subcellular location">
    <subcellularLocation>
        <location evidence="4">Cytoplasm</location>
    </subcellularLocation>
</comment>
<dbReference type="PROSITE" id="PS50832">
    <property type="entry name" value="S1_IF1_TYPE"/>
    <property type="match status" value="1"/>
</dbReference>
<dbReference type="Proteomes" id="UP000178349">
    <property type="component" value="Unassembled WGS sequence"/>
</dbReference>
<dbReference type="GO" id="GO:0003743">
    <property type="term" value="F:translation initiation factor activity"/>
    <property type="evidence" value="ECO:0007669"/>
    <property type="project" value="UniProtKB-UniRule"/>
</dbReference>